<keyword evidence="1" id="KW-1133">Transmembrane helix</keyword>
<gene>
    <name evidence="2" type="ORF">G4Y79_08665</name>
</gene>
<organism evidence="2 3">
    <name type="scientific">Phototrophicus methaneseepsis</name>
    <dbReference type="NCBI Taxonomy" id="2710758"/>
    <lineage>
        <taxon>Bacteria</taxon>
        <taxon>Bacillati</taxon>
        <taxon>Chloroflexota</taxon>
        <taxon>Candidatus Thermofontia</taxon>
        <taxon>Phototrophicales</taxon>
        <taxon>Phototrophicaceae</taxon>
        <taxon>Phototrophicus</taxon>
    </lineage>
</organism>
<dbReference type="Proteomes" id="UP000594468">
    <property type="component" value="Chromosome"/>
</dbReference>
<feature type="transmembrane region" description="Helical" evidence="1">
    <location>
        <begin position="6"/>
        <end position="25"/>
    </location>
</feature>
<feature type="transmembrane region" description="Helical" evidence="1">
    <location>
        <begin position="98"/>
        <end position="116"/>
    </location>
</feature>
<dbReference type="Gene3D" id="2.30.30.40">
    <property type="entry name" value="SH3 Domains"/>
    <property type="match status" value="1"/>
</dbReference>
<evidence type="ECO:0000256" key="1">
    <source>
        <dbReference type="SAM" id="Phobius"/>
    </source>
</evidence>
<dbReference type="EMBL" id="CP062983">
    <property type="protein sequence ID" value="QPC84430.1"/>
    <property type="molecule type" value="Genomic_DNA"/>
</dbReference>
<proteinExistence type="predicted"/>
<accession>A0A7S8ECH8</accession>
<dbReference type="AlphaFoldDB" id="A0A7S8ECH8"/>
<evidence type="ECO:0000313" key="3">
    <source>
        <dbReference type="Proteomes" id="UP000594468"/>
    </source>
</evidence>
<dbReference type="KEGG" id="pmet:G4Y79_08665"/>
<keyword evidence="1" id="KW-0812">Transmembrane</keyword>
<feature type="transmembrane region" description="Helical" evidence="1">
    <location>
        <begin position="37"/>
        <end position="55"/>
    </location>
</feature>
<evidence type="ECO:0000313" key="2">
    <source>
        <dbReference type="EMBL" id="QPC84430.1"/>
    </source>
</evidence>
<protein>
    <submittedName>
        <fullName evidence="2">SH3 domain-containing protein</fullName>
    </submittedName>
</protein>
<sequence length="432" mass="47750">MALLFYIIGALATFAFIINNLWYTIRRKQDVSFREMLLAFFAALMPITALLVDNLSEARFDVLEELLFLLIIPLLITHIGLTIIDLVRPKRRRSGRGVLGVGIAILLLLATVGFNLSSQFIAFTRDEVVVRPTPINNVASAFNQCDQAVLGTQILDILLKNIAIDAGLDEEELLERFVNNGETTFGELVRANGQDPNQTVDRVVNEFRQFIAETAAACPQAGEEQINSGSINVIALFVRSFLLQAIEWPFDEFMDNSQQMMSSFAGAGGNDNEAEDTEETVIQATPNSVQLQETRAALVAAIPTVDVAPTATPTTTPTITPSYTPTVTRTPIATFSPTPTRQPFVTTTPSATATLPNPCIATTSYNVNMRDVPNLEDSEVVQTIPFETIFTVYGPNDDQTWWYGQYEDVPGWVSIDYIRLTQPCYDLPTYES</sequence>
<keyword evidence="1" id="KW-0472">Membrane</keyword>
<name>A0A7S8ECH8_9CHLR</name>
<feature type="transmembrane region" description="Helical" evidence="1">
    <location>
        <begin position="67"/>
        <end position="86"/>
    </location>
</feature>
<dbReference type="RefSeq" id="WP_195172493.1">
    <property type="nucleotide sequence ID" value="NZ_CP062983.1"/>
</dbReference>
<reference evidence="2 3" key="1">
    <citation type="submission" date="2020-02" db="EMBL/GenBank/DDBJ databases">
        <authorList>
            <person name="Zheng R.K."/>
            <person name="Sun C.M."/>
        </authorList>
    </citation>
    <scope>NUCLEOTIDE SEQUENCE [LARGE SCALE GENOMIC DNA]</scope>
    <source>
        <strain evidence="3">rifampicinis</strain>
    </source>
</reference>
<keyword evidence="3" id="KW-1185">Reference proteome</keyword>